<evidence type="ECO:0000256" key="1">
    <source>
        <dbReference type="SAM" id="MobiDB-lite"/>
    </source>
</evidence>
<evidence type="ECO:0000313" key="2">
    <source>
        <dbReference type="EMBL" id="TMS39712.1"/>
    </source>
</evidence>
<sequence length="302" mass="34291">MRCLLCSEVINGDIRLHVESHLAKIQEGAYQCRNSSCVFVSYCEESMVDHLEVEEHEEYNFPSQEDQEKFFYGRHLISIIVQDTIFANFNGWDKLKAAFSDRIRWSLANLDFVSCLICQKTGQADQLHDHVYEHLEKRDAKKSFYICGDCGVKTVWDNGASSHVRMTGHCMTKVNNDYFDMLMEMIKSDAFFMATKTPSDPSKVFQGILPLPMLEVAPSDSTVSMDTKDSGAVEALEPKTKESENAGNAAMGQKGVEQSYDSSPAHSIEDEEKVIQFQMNQFDFGKSSISHLLLTEKRHDYT</sequence>
<gene>
    <name evidence="2" type="ORF">L596_006195</name>
</gene>
<name>A0A4U8V1L5_STECR</name>
<organism evidence="2">
    <name type="scientific">Steinernema carpocapsae</name>
    <name type="common">Entomopathogenic nematode</name>
    <dbReference type="NCBI Taxonomy" id="34508"/>
    <lineage>
        <taxon>Eukaryota</taxon>
        <taxon>Metazoa</taxon>
        <taxon>Ecdysozoa</taxon>
        <taxon>Nematoda</taxon>
        <taxon>Chromadorea</taxon>
        <taxon>Rhabditida</taxon>
        <taxon>Tylenchina</taxon>
        <taxon>Panagrolaimomorpha</taxon>
        <taxon>Strongyloidoidea</taxon>
        <taxon>Steinernematidae</taxon>
        <taxon>Steinernema</taxon>
    </lineage>
</organism>
<protein>
    <submittedName>
        <fullName evidence="2">Uncharacterized protein</fullName>
    </submittedName>
</protein>
<accession>A0A4U8V1L5</accession>
<feature type="compositionally biased region" description="Basic and acidic residues" evidence="1">
    <location>
        <begin position="226"/>
        <end position="244"/>
    </location>
</feature>
<proteinExistence type="predicted"/>
<dbReference type="EMBL" id="AZBU02000001">
    <property type="protein sequence ID" value="TMS39712.1"/>
    <property type="molecule type" value="Genomic_DNA"/>
</dbReference>
<dbReference type="AlphaFoldDB" id="A0A4U8V1L5"/>
<reference evidence="2" key="3">
    <citation type="journal article" date="2019" name="G3 (Bethesda)">
        <title>Hybrid Assembly of the Genome of the Entomopathogenic Nematode Steinernema carpocapsae Identifies the X-Chromosome.</title>
        <authorList>
            <person name="Serra L."/>
            <person name="Macchietto M."/>
            <person name="Macias-Munoz A."/>
            <person name="McGill C.J."/>
            <person name="Rodriguez I.M."/>
            <person name="Rodriguez B."/>
            <person name="Murad R."/>
            <person name="Mortazavi A."/>
        </authorList>
    </citation>
    <scope>NUCLEOTIDE SEQUENCE [LARGE SCALE GENOMIC DNA]</scope>
    <source>
        <strain evidence="2">ALL</strain>
    </source>
</reference>
<comment type="caution">
    <text evidence="2">The sequence shown here is derived from an EMBL/GenBank/DDBJ whole genome shotgun (WGS) entry which is preliminary data.</text>
</comment>
<feature type="region of interest" description="Disordered" evidence="1">
    <location>
        <begin position="221"/>
        <end position="266"/>
    </location>
</feature>
<reference evidence="2" key="1">
    <citation type="submission" date="2013-11" db="EMBL/GenBank/DDBJ databases">
        <authorList>
            <person name="Sternberg P."/>
            <person name="Dillman A."/>
            <person name="Macchietto M."/>
        </authorList>
    </citation>
    <scope>NUCLEOTIDE SEQUENCE</scope>
    <source>
        <strain evidence="2">ALL</strain>
    </source>
</reference>
<reference evidence="2" key="2">
    <citation type="journal article" date="2015" name="Genome Biol.">
        <title>Comparative genomics of Steinernema reveals deeply conserved gene regulatory networks.</title>
        <authorList>
            <person name="Dillman A.R."/>
            <person name="Macchietto M."/>
            <person name="Porter C.F."/>
            <person name="Rogers A."/>
            <person name="Williams B."/>
            <person name="Antoshechkin I."/>
            <person name="Lee M.M."/>
            <person name="Goodwin Z."/>
            <person name="Lu X."/>
            <person name="Lewis E.E."/>
            <person name="Goodrich-Blair H."/>
            <person name="Stock S.P."/>
            <person name="Adams B.J."/>
            <person name="Sternberg P.W."/>
            <person name="Mortazavi A."/>
        </authorList>
    </citation>
    <scope>NUCLEOTIDE SEQUENCE [LARGE SCALE GENOMIC DNA]</scope>
    <source>
        <strain evidence="2">ALL</strain>
    </source>
</reference>